<evidence type="ECO:0000256" key="12">
    <source>
        <dbReference type="SAM" id="Phobius"/>
    </source>
</evidence>
<reference evidence="14" key="2">
    <citation type="journal article" date="2023" name="IMA Fungus">
        <title>Comparative genomic study of the Penicillium genus elucidates a diverse pangenome and 15 lateral gene transfer events.</title>
        <authorList>
            <person name="Petersen C."/>
            <person name="Sorensen T."/>
            <person name="Nielsen M.R."/>
            <person name="Sondergaard T.E."/>
            <person name="Sorensen J.L."/>
            <person name="Fitzpatrick D.A."/>
            <person name="Frisvad J.C."/>
            <person name="Nielsen K.L."/>
        </authorList>
    </citation>
    <scope>NUCLEOTIDE SEQUENCE</scope>
    <source>
        <strain evidence="14">IBT 29677</strain>
    </source>
</reference>
<accession>A0A9W9VPD3</accession>
<sequence length="475" mass="53047">MRLFKGPIALVGGILALRGAFAIDVDPENEDSIKSAAKTVATSMVDYYNARDSKDIPGKFDDTWWEGGSMFMTLIQYWYLTGDDQFNDIIQEGMYWQKGADDNYFPSNSSSYLGNDDQMFWGLAAIIAAEFNFPERSDEPSWVTLAQGVFDAQVARWDKTTCDGGLRWQIWPYQNGYEIKNAISNGGLFQLAARLALYTKNETFANWAETIWDWSVTTPLLKKKNWNIADTTNVDADCKDHGDWQWTYNYATYIAGAGYMYNYVSRPVFQLSGEYYEKLNIIILQTEGKDYKYLEGITGLITTSNQFFPKSGNGQIMSEITCEATEKCDRNQKTFKAYYASWLGFMSLIVPSNVTESTMAKFKTSAVAAGQQCSGGKDGKHCGIRWTMQAQWDKTTGLEQEMAVLGVLNAIMVPFKQQGPYNVNNGGESKSDPNAGVDHDPKTRTITSGDRAGAGILTAVFIGTWVAGLAWAIWG</sequence>
<feature type="chain" id="PRO_5040723825" description="Mannan endo-1,6-alpha-mannosidase" evidence="13">
    <location>
        <begin position="23"/>
        <end position="475"/>
    </location>
</feature>
<dbReference type="RefSeq" id="XP_056484661.1">
    <property type="nucleotide sequence ID" value="XM_056634041.1"/>
</dbReference>
<keyword evidence="12" id="KW-1133">Transmembrane helix</keyword>
<dbReference type="Pfam" id="PF03663">
    <property type="entry name" value="Glyco_hydro_76"/>
    <property type="match status" value="1"/>
</dbReference>
<evidence type="ECO:0000256" key="10">
    <source>
        <dbReference type="PIRNR" id="PIRNR016302"/>
    </source>
</evidence>
<keyword evidence="12" id="KW-0812">Transmembrane</keyword>
<dbReference type="GO" id="GO:0008496">
    <property type="term" value="F:mannan endo-1,6-alpha-mannosidase activity"/>
    <property type="evidence" value="ECO:0007669"/>
    <property type="project" value="UniProtKB-UniRule"/>
</dbReference>
<evidence type="ECO:0000256" key="6">
    <source>
        <dbReference type="ARBA" id="ARBA00022801"/>
    </source>
</evidence>
<keyword evidence="9 10" id="KW-0326">Glycosidase</keyword>
<dbReference type="GeneID" id="81373021"/>
<gene>
    <name evidence="14" type="ORF">N7509_009404</name>
</gene>
<dbReference type="SUPFAM" id="SSF48208">
    <property type="entry name" value="Six-hairpin glycosidases"/>
    <property type="match status" value="1"/>
</dbReference>
<dbReference type="Gene3D" id="1.50.10.20">
    <property type="match status" value="1"/>
</dbReference>
<feature type="signal peptide" evidence="13">
    <location>
        <begin position="1"/>
        <end position="22"/>
    </location>
</feature>
<comment type="similarity">
    <text evidence="3 10">Belongs to the glycosyl hydrolase 76 family.</text>
</comment>
<feature type="transmembrane region" description="Helical" evidence="12">
    <location>
        <begin position="452"/>
        <end position="474"/>
    </location>
</feature>
<evidence type="ECO:0000256" key="8">
    <source>
        <dbReference type="ARBA" id="ARBA00023180"/>
    </source>
</evidence>
<keyword evidence="6 10" id="KW-0378">Hydrolase</keyword>
<keyword evidence="5 13" id="KW-0732">Signal</keyword>
<dbReference type="AlphaFoldDB" id="A0A9W9VPD3"/>
<dbReference type="OrthoDB" id="4187847at2759"/>
<dbReference type="EC" id="3.2.1.101" evidence="4 10"/>
<dbReference type="FunFam" id="1.50.10.20:FF:000006">
    <property type="entry name" value="Mannan endo-1,6-alpha-mannosidase"/>
    <property type="match status" value="1"/>
</dbReference>
<protein>
    <recommendedName>
        <fullName evidence="4 10">Mannan endo-1,6-alpha-mannosidase</fullName>
        <ecNumber evidence="4 10">3.2.1.101</ecNumber>
    </recommendedName>
</protein>
<evidence type="ECO:0000256" key="3">
    <source>
        <dbReference type="ARBA" id="ARBA00009699"/>
    </source>
</evidence>
<dbReference type="GO" id="GO:0016052">
    <property type="term" value="P:carbohydrate catabolic process"/>
    <property type="evidence" value="ECO:0007669"/>
    <property type="project" value="InterPro"/>
</dbReference>
<evidence type="ECO:0000256" key="2">
    <source>
        <dbReference type="ARBA" id="ARBA00004308"/>
    </source>
</evidence>
<evidence type="ECO:0000313" key="15">
    <source>
        <dbReference type="Proteomes" id="UP001147747"/>
    </source>
</evidence>
<evidence type="ECO:0000256" key="1">
    <source>
        <dbReference type="ARBA" id="ARBA00001452"/>
    </source>
</evidence>
<dbReference type="InterPro" id="IPR014480">
    <property type="entry name" value="Mannan-1_6-alpha_mannosidase"/>
</dbReference>
<evidence type="ECO:0000256" key="4">
    <source>
        <dbReference type="ARBA" id="ARBA00012350"/>
    </source>
</evidence>
<feature type="transmembrane region" description="Helical" evidence="12">
    <location>
        <begin position="337"/>
        <end position="354"/>
    </location>
</feature>
<dbReference type="InterPro" id="IPR008928">
    <property type="entry name" value="6-hairpin_glycosidase_sf"/>
</dbReference>
<proteinExistence type="inferred from homology"/>
<feature type="region of interest" description="Disordered" evidence="11">
    <location>
        <begin position="422"/>
        <end position="447"/>
    </location>
</feature>
<dbReference type="GO" id="GO:0012505">
    <property type="term" value="C:endomembrane system"/>
    <property type="evidence" value="ECO:0007669"/>
    <property type="project" value="UniProtKB-SubCell"/>
</dbReference>
<organism evidence="14 15">
    <name type="scientific">Penicillium cosmopolitanum</name>
    <dbReference type="NCBI Taxonomy" id="1131564"/>
    <lineage>
        <taxon>Eukaryota</taxon>
        <taxon>Fungi</taxon>
        <taxon>Dikarya</taxon>
        <taxon>Ascomycota</taxon>
        <taxon>Pezizomycotina</taxon>
        <taxon>Eurotiomycetes</taxon>
        <taxon>Eurotiomycetidae</taxon>
        <taxon>Eurotiales</taxon>
        <taxon>Aspergillaceae</taxon>
        <taxon>Penicillium</taxon>
    </lineage>
</organism>
<evidence type="ECO:0000256" key="9">
    <source>
        <dbReference type="ARBA" id="ARBA00023295"/>
    </source>
</evidence>
<evidence type="ECO:0000313" key="14">
    <source>
        <dbReference type="EMBL" id="KAJ5386863.1"/>
    </source>
</evidence>
<evidence type="ECO:0000256" key="5">
    <source>
        <dbReference type="ARBA" id="ARBA00022729"/>
    </source>
</evidence>
<dbReference type="EMBL" id="JAPZBU010000009">
    <property type="protein sequence ID" value="KAJ5386863.1"/>
    <property type="molecule type" value="Genomic_DNA"/>
</dbReference>
<comment type="caution">
    <text evidence="14">The sequence shown here is derived from an EMBL/GenBank/DDBJ whole genome shotgun (WGS) entry which is preliminary data.</text>
</comment>
<dbReference type="PANTHER" id="PTHR12145">
    <property type="entry name" value="MANNAN ENDO-1,6-ALPHA-MANNOSIDASE DCW1"/>
    <property type="match status" value="1"/>
</dbReference>
<keyword evidence="15" id="KW-1185">Reference proteome</keyword>
<evidence type="ECO:0000256" key="11">
    <source>
        <dbReference type="SAM" id="MobiDB-lite"/>
    </source>
</evidence>
<dbReference type="PIRSF" id="PIRSF016302">
    <property type="entry name" value="Man_a_manosd"/>
    <property type="match status" value="1"/>
</dbReference>
<comment type="catalytic activity">
    <reaction evidence="1 10">
        <text>Random hydrolysis of (1-&gt;6)-alpha-D-mannosidic linkages in unbranched (1-&gt;6)-mannans.</text>
        <dbReference type="EC" id="3.2.1.101"/>
    </reaction>
</comment>
<comment type="subcellular location">
    <subcellularLocation>
        <location evidence="2">Endomembrane system</location>
    </subcellularLocation>
</comment>
<dbReference type="Proteomes" id="UP001147747">
    <property type="component" value="Unassembled WGS sequence"/>
</dbReference>
<keyword evidence="8" id="KW-0325">Glycoprotein</keyword>
<name>A0A9W9VPD3_9EURO</name>
<keyword evidence="7 12" id="KW-0472">Membrane</keyword>
<dbReference type="InterPro" id="IPR005198">
    <property type="entry name" value="Glyco_hydro_76"/>
</dbReference>
<reference evidence="14" key="1">
    <citation type="submission" date="2022-12" db="EMBL/GenBank/DDBJ databases">
        <authorList>
            <person name="Petersen C."/>
        </authorList>
    </citation>
    <scope>NUCLEOTIDE SEQUENCE</scope>
    <source>
        <strain evidence="14">IBT 29677</strain>
    </source>
</reference>
<dbReference type="PANTHER" id="PTHR12145:SF37">
    <property type="entry name" value="MANNAN ENDO-1,6-ALPHA-MANNOSIDASE"/>
    <property type="match status" value="1"/>
</dbReference>
<evidence type="ECO:0000256" key="13">
    <source>
        <dbReference type="SAM" id="SignalP"/>
    </source>
</evidence>
<evidence type="ECO:0000256" key="7">
    <source>
        <dbReference type="ARBA" id="ARBA00023136"/>
    </source>
</evidence>
<dbReference type="GO" id="GO:0009272">
    <property type="term" value="P:fungal-type cell wall biogenesis"/>
    <property type="evidence" value="ECO:0007669"/>
    <property type="project" value="TreeGrafter"/>
</dbReference>